<accession>A0ABT5WPA9</accession>
<evidence type="ECO:0008006" key="4">
    <source>
        <dbReference type="Google" id="ProtNLM"/>
    </source>
</evidence>
<organism evidence="2 3">
    <name type="scientific">Novosphingobium album</name>
    <name type="common">ex Liu et al. 2023</name>
    <dbReference type="NCBI Taxonomy" id="3031130"/>
    <lineage>
        <taxon>Bacteria</taxon>
        <taxon>Pseudomonadati</taxon>
        <taxon>Pseudomonadota</taxon>
        <taxon>Alphaproteobacteria</taxon>
        <taxon>Sphingomonadales</taxon>
        <taxon>Sphingomonadaceae</taxon>
        <taxon>Novosphingobium</taxon>
    </lineage>
</organism>
<sequence length="152" mass="16226">MRGNPLQGSASFTHAGRDFQLVLDNRVWLEAEGVLGYSILDAVEELRAALEAGRNPRLKTMCAIVYGGLKQHQPDVTEDDVVEMFFSGNPDFKAAVLTAMQGAQLPEIEDEAPQAGNAQRPETPAGTGSASSRAGARAASTRKASGGKRRDR</sequence>
<protein>
    <recommendedName>
        <fullName evidence="4">Gene transfer agent family protein</fullName>
    </recommendedName>
</protein>
<dbReference type="Proteomes" id="UP001216253">
    <property type="component" value="Unassembled WGS sequence"/>
</dbReference>
<evidence type="ECO:0000256" key="1">
    <source>
        <dbReference type="SAM" id="MobiDB-lite"/>
    </source>
</evidence>
<evidence type="ECO:0000313" key="2">
    <source>
        <dbReference type="EMBL" id="MDE8651872.1"/>
    </source>
</evidence>
<evidence type="ECO:0000313" key="3">
    <source>
        <dbReference type="Proteomes" id="UP001216253"/>
    </source>
</evidence>
<name>A0ABT5WPA9_9SPHN</name>
<feature type="region of interest" description="Disordered" evidence="1">
    <location>
        <begin position="104"/>
        <end position="152"/>
    </location>
</feature>
<reference evidence="2 3" key="1">
    <citation type="submission" date="2023-03" db="EMBL/GenBank/DDBJ databases">
        <title>NovoSphingobium album sp. nov. isolated from polycyclic aromatic hydrocarbons- and heavy-metal polluted soil.</title>
        <authorList>
            <person name="Liu Z."/>
            <person name="Wang K."/>
        </authorList>
    </citation>
    <scope>NUCLEOTIDE SEQUENCE [LARGE SCALE GENOMIC DNA]</scope>
    <source>
        <strain evidence="2 3">H3SJ31-1</strain>
    </source>
</reference>
<dbReference type="EMBL" id="JARESE010000026">
    <property type="protein sequence ID" value="MDE8651872.1"/>
    <property type="molecule type" value="Genomic_DNA"/>
</dbReference>
<keyword evidence="3" id="KW-1185">Reference proteome</keyword>
<feature type="compositionally biased region" description="Low complexity" evidence="1">
    <location>
        <begin position="125"/>
        <end position="144"/>
    </location>
</feature>
<comment type="caution">
    <text evidence="2">The sequence shown here is derived from an EMBL/GenBank/DDBJ whole genome shotgun (WGS) entry which is preliminary data.</text>
</comment>
<proteinExistence type="predicted"/>
<gene>
    <name evidence="2" type="ORF">PYV00_09080</name>
</gene>
<dbReference type="RefSeq" id="WP_275227954.1">
    <property type="nucleotide sequence ID" value="NZ_JARESE010000026.1"/>
</dbReference>